<organism evidence="3 4">
    <name type="scientific">Vreelandella sulfidaeris</name>
    <dbReference type="NCBI Taxonomy" id="115553"/>
    <lineage>
        <taxon>Bacteria</taxon>
        <taxon>Pseudomonadati</taxon>
        <taxon>Pseudomonadota</taxon>
        <taxon>Gammaproteobacteria</taxon>
        <taxon>Oceanospirillales</taxon>
        <taxon>Halomonadaceae</taxon>
        <taxon>Vreelandella</taxon>
    </lineage>
</organism>
<dbReference type="InterPro" id="IPR011089">
    <property type="entry name" value="GmrSD_C"/>
</dbReference>
<evidence type="ECO:0000313" key="4">
    <source>
        <dbReference type="Proteomes" id="UP000252204"/>
    </source>
</evidence>
<reference evidence="4" key="1">
    <citation type="submission" date="2018-06" db="EMBL/GenBank/DDBJ databases">
        <title>Whole genome sequencing of four bacterial strains from South Shetland trench revealing bio-synthetic gene clusters.</title>
        <authorList>
            <person name="Abdel-Mageed W.M."/>
            <person name="Lehri B."/>
            <person name="Jarmusch S."/>
            <person name="Miranda K."/>
            <person name="Goodfellow M."/>
            <person name="Jaspars M."/>
            <person name="Karlyshev A.V."/>
        </authorList>
    </citation>
    <scope>NUCLEOTIDE SEQUENCE [LARGE SCALE GENOMIC DNA]</scope>
    <source>
        <strain evidence="4">SST4</strain>
    </source>
</reference>
<feature type="domain" description="GmrSD restriction endonucleases C-terminal" evidence="2">
    <location>
        <begin position="435"/>
        <end position="562"/>
    </location>
</feature>
<sequence>MKIEANDKEIQDIFSLGYFNIPRFQRPYSWNSEEVESFWDDIILEKTENYFIGSMVVYQTRKPYFGIVDGQQRLTTITLILSAIRNAFVKIGEENLAKGVHKYVEKANIDNEDEFILKAETSFPYLQSHIQSFDGYNVSCEVGSEEKKLEIAFDIINRKLRKAIPELAEESTGQPSLFTNHEKGAAQELKDFRDKVLSLKLVFIQLDNEEDAYLIFETLNARGRDLTTSDLVKNLFLKSIKNTSVSIDQSKESWNALVKVFDNYGESNVIDNFLVHYWCSRVDYCTDKKLFSEIKAHVEDCPTRARHLLTDLTTTAPYYSALLQPDDAIWSKEEQSVKSSLKALNLFKVKQQTAMTLALLRSYKSGYLSLRNLKRALLKIESFHYCFNAITSQRSSGSIASNYSRLAIELTRARTNDEMQVVLNDLTMFLVSKLPDKEEFIVKFSELEYTSKKTKHKAIVKYTLSTLFTSNNGGLTIDFENLTIEHLLSESKLKSDCESAVASIGNLILLDRKTNSEEVADKAPVDKFLILKGKNYPMDQAFIESSAWGNDQIIARTRKMAESIYNNLRARIV</sequence>
<dbReference type="PANTHER" id="PTHR35149:SF2">
    <property type="entry name" value="DUF262 DOMAIN-CONTAINING PROTEIN"/>
    <property type="match status" value="1"/>
</dbReference>
<protein>
    <submittedName>
        <fullName evidence="3">DUF262 domain-containing protein</fullName>
    </submittedName>
</protein>
<evidence type="ECO:0000259" key="2">
    <source>
        <dbReference type="Pfam" id="PF07510"/>
    </source>
</evidence>
<feature type="domain" description="GmrSD restriction endonucleases N-terminal" evidence="1">
    <location>
        <begin position="11"/>
        <end position="237"/>
    </location>
</feature>
<dbReference type="InterPro" id="IPR004919">
    <property type="entry name" value="GmrSD_N"/>
</dbReference>
<dbReference type="OrthoDB" id="9798761at2"/>
<dbReference type="PANTHER" id="PTHR35149">
    <property type="entry name" value="SLL5132 PROTEIN"/>
    <property type="match status" value="1"/>
</dbReference>
<name>A0A365TRV7_9GAMM</name>
<gene>
    <name evidence="3" type="ORF">DQ400_04685</name>
</gene>
<dbReference type="RefSeq" id="WP_113268643.1">
    <property type="nucleotide sequence ID" value="NZ_QNTU01000002.1"/>
</dbReference>
<dbReference type="Proteomes" id="UP000252204">
    <property type="component" value="Unassembled WGS sequence"/>
</dbReference>
<dbReference type="EMBL" id="QNTU01000002">
    <property type="protein sequence ID" value="RBI68673.1"/>
    <property type="molecule type" value="Genomic_DNA"/>
</dbReference>
<comment type="caution">
    <text evidence="3">The sequence shown here is derived from an EMBL/GenBank/DDBJ whole genome shotgun (WGS) entry which is preliminary data.</text>
</comment>
<dbReference type="Pfam" id="PF03235">
    <property type="entry name" value="GmrSD_N"/>
    <property type="match status" value="1"/>
</dbReference>
<accession>A0A365TRV7</accession>
<proteinExistence type="predicted"/>
<dbReference type="AlphaFoldDB" id="A0A365TRV7"/>
<evidence type="ECO:0000259" key="1">
    <source>
        <dbReference type="Pfam" id="PF03235"/>
    </source>
</evidence>
<dbReference type="Pfam" id="PF07510">
    <property type="entry name" value="GmrSD_C"/>
    <property type="match status" value="1"/>
</dbReference>
<keyword evidence="4" id="KW-1185">Reference proteome</keyword>
<evidence type="ECO:0000313" key="3">
    <source>
        <dbReference type="EMBL" id="RBI68673.1"/>
    </source>
</evidence>